<proteinExistence type="predicted"/>
<evidence type="ECO:0000313" key="2">
    <source>
        <dbReference type="EMBL" id="UXY14774.1"/>
    </source>
</evidence>
<evidence type="ECO:0000313" key="3">
    <source>
        <dbReference type="Proteomes" id="UP001061302"/>
    </source>
</evidence>
<sequence>MALTIKHEPTSNFEHAPAGTFPARCVRLIDMGTQVTEYQGRVKHQQKVLISFELLGDERMSDGRPFIVSKRYTASLHEKSAFRKDLASWRGRDFTDEELSGFDVRKLLNAPCLLGIVVTEKDGKEFSDISSIMKLPKGMEVDSPHNAPVCFDLNDPDWGIFEALSNGLKEAITKSPEYHAAKGRSPIADHASARRSDDFEEDIPF</sequence>
<evidence type="ECO:0008006" key="4">
    <source>
        <dbReference type="Google" id="ProtNLM"/>
    </source>
</evidence>
<evidence type="ECO:0000256" key="1">
    <source>
        <dbReference type="SAM" id="MobiDB-lite"/>
    </source>
</evidence>
<dbReference type="Proteomes" id="UP001061302">
    <property type="component" value="Chromosome"/>
</dbReference>
<protein>
    <recommendedName>
        <fullName evidence="4">DUF669 domain-containing protein</fullName>
    </recommendedName>
</protein>
<gene>
    <name evidence="2" type="ORF">N8I74_15835</name>
</gene>
<dbReference type="NCBIfam" id="NF046043">
    <property type="entry name" value="rep_init_NGO0469"/>
    <property type="match status" value="1"/>
</dbReference>
<keyword evidence="3" id="KW-1185">Reference proteome</keyword>
<organism evidence="2 3">
    <name type="scientific">Chitiniphilus purpureus</name>
    <dbReference type="NCBI Taxonomy" id="2981137"/>
    <lineage>
        <taxon>Bacteria</taxon>
        <taxon>Pseudomonadati</taxon>
        <taxon>Pseudomonadota</taxon>
        <taxon>Betaproteobacteria</taxon>
        <taxon>Neisseriales</taxon>
        <taxon>Chitinibacteraceae</taxon>
        <taxon>Chitiniphilus</taxon>
    </lineage>
</organism>
<dbReference type="EMBL" id="CP106753">
    <property type="protein sequence ID" value="UXY14774.1"/>
    <property type="molecule type" value="Genomic_DNA"/>
</dbReference>
<dbReference type="InterPro" id="IPR059222">
    <property type="entry name" value="NGO0469-like"/>
</dbReference>
<name>A0ABY6DK79_9NEIS</name>
<accession>A0ABY6DK79</accession>
<reference evidence="2" key="1">
    <citation type="submission" date="2022-10" db="EMBL/GenBank/DDBJ databases">
        <title>Chitiniphilus purpureus sp. nov., a novel chitin-degrading bacterium isolated from crawfish pond sediment.</title>
        <authorList>
            <person name="Li K."/>
        </authorList>
    </citation>
    <scope>NUCLEOTIDE SEQUENCE</scope>
    <source>
        <strain evidence="2">CD1</strain>
    </source>
</reference>
<feature type="region of interest" description="Disordered" evidence="1">
    <location>
        <begin position="179"/>
        <end position="205"/>
    </location>
</feature>
<dbReference type="RefSeq" id="WP_263124081.1">
    <property type="nucleotide sequence ID" value="NZ_CP106753.1"/>
</dbReference>